<dbReference type="GO" id="GO:0046872">
    <property type="term" value="F:metal ion binding"/>
    <property type="evidence" value="ECO:0007669"/>
    <property type="project" value="UniProtKB-KW"/>
</dbReference>
<dbReference type="SUPFAM" id="SSF51197">
    <property type="entry name" value="Clavaminate synthase-like"/>
    <property type="match status" value="1"/>
</dbReference>
<dbReference type="PROSITE" id="PS51471">
    <property type="entry name" value="FE2OG_OXY"/>
    <property type="match status" value="1"/>
</dbReference>
<evidence type="ECO:0000313" key="6">
    <source>
        <dbReference type="EMBL" id="EPS28001.1"/>
    </source>
</evidence>
<proteinExistence type="inferred from homology"/>
<dbReference type="Gene3D" id="2.60.120.330">
    <property type="entry name" value="B-lactam Antibiotic, Isopenicillin N Synthase, Chain"/>
    <property type="match status" value="1"/>
</dbReference>
<comment type="similarity">
    <text evidence="1 4">Belongs to the iron/ascorbate-dependent oxidoreductase family.</text>
</comment>
<dbReference type="InterPro" id="IPR044861">
    <property type="entry name" value="IPNS-like_FE2OG_OXY"/>
</dbReference>
<dbReference type="AlphaFoldDB" id="S7ZH55"/>
<reference evidence="6 7" key="1">
    <citation type="journal article" date="2013" name="PLoS ONE">
        <title>Genomic and secretomic analyses reveal unique features of the lignocellulolytic enzyme system of Penicillium decumbens.</title>
        <authorList>
            <person name="Liu G."/>
            <person name="Zhang L."/>
            <person name="Wei X."/>
            <person name="Zou G."/>
            <person name="Qin Y."/>
            <person name="Ma L."/>
            <person name="Li J."/>
            <person name="Zheng H."/>
            <person name="Wang S."/>
            <person name="Wang C."/>
            <person name="Xun L."/>
            <person name="Zhao G.-P."/>
            <person name="Zhou Z."/>
            <person name="Qu Y."/>
        </authorList>
    </citation>
    <scope>NUCLEOTIDE SEQUENCE [LARGE SCALE GENOMIC DNA]</scope>
    <source>
        <strain evidence="7">114-2 / CGMCC 5302</strain>
    </source>
</reference>
<dbReference type="HOGENOM" id="CLU_010119_1_1_1"/>
<dbReference type="InterPro" id="IPR026992">
    <property type="entry name" value="DIOX_N"/>
</dbReference>
<gene>
    <name evidence="6" type="ORF">PDE_02946</name>
</gene>
<dbReference type="InterPro" id="IPR005123">
    <property type="entry name" value="Oxoglu/Fe-dep_dioxygenase_dom"/>
</dbReference>
<dbReference type="STRING" id="933388.S7ZH55"/>
<evidence type="ECO:0000259" key="5">
    <source>
        <dbReference type="PROSITE" id="PS51471"/>
    </source>
</evidence>
<dbReference type="InterPro" id="IPR050295">
    <property type="entry name" value="Plant_2OG-oxidoreductases"/>
</dbReference>
<protein>
    <recommendedName>
        <fullName evidence="5">Fe2OG dioxygenase domain-containing protein</fullName>
    </recommendedName>
</protein>
<evidence type="ECO:0000313" key="7">
    <source>
        <dbReference type="Proteomes" id="UP000019376"/>
    </source>
</evidence>
<evidence type="ECO:0000256" key="3">
    <source>
        <dbReference type="ARBA" id="ARBA00023004"/>
    </source>
</evidence>
<evidence type="ECO:0000256" key="1">
    <source>
        <dbReference type="ARBA" id="ARBA00008056"/>
    </source>
</evidence>
<accession>S7ZH55</accession>
<organism evidence="6 7">
    <name type="scientific">Penicillium oxalicum (strain 114-2 / CGMCC 5302)</name>
    <name type="common">Penicillium decumbens</name>
    <dbReference type="NCBI Taxonomy" id="933388"/>
    <lineage>
        <taxon>Eukaryota</taxon>
        <taxon>Fungi</taxon>
        <taxon>Dikarya</taxon>
        <taxon>Ascomycota</taxon>
        <taxon>Pezizomycotina</taxon>
        <taxon>Eurotiomycetes</taxon>
        <taxon>Eurotiomycetidae</taxon>
        <taxon>Eurotiales</taxon>
        <taxon>Aspergillaceae</taxon>
        <taxon>Penicillium</taxon>
    </lineage>
</organism>
<evidence type="ECO:0000256" key="2">
    <source>
        <dbReference type="ARBA" id="ARBA00022723"/>
    </source>
</evidence>
<dbReference type="PhylomeDB" id="S7ZH55"/>
<keyword evidence="4" id="KW-0560">Oxidoreductase</keyword>
<feature type="domain" description="Fe2OG dioxygenase" evidence="5">
    <location>
        <begin position="160"/>
        <end position="276"/>
    </location>
</feature>
<name>S7ZH55_PENO1</name>
<dbReference type="Pfam" id="PF03171">
    <property type="entry name" value="2OG-FeII_Oxy"/>
    <property type="match status" value="1"/>
</dbReference>
<keyword evidence="2 4" id="KW-0479">Metal-binding</keyword>
<dbReference type="OrthoDB" id="627829at2759"/>
<dbReference type="GO" id="GO:0044283">
    <property type="term" value="P:small molecule biosynthetic process"/>
    <property type="evidence" value="ECO:0007669"/>
    <property type="project" value="UniProtKB-ARBA"/>
</dbReference>
<keyword evidence="7" id="KW-1185">Reference proteome</keyword>
<dbReference type="Proteomes" id="UP000019376">
    <property type="component" value="Unassembled WGS sequence"/>
</dbReference>
<evidence type="ECO:0000256" key="4">
    <source>
        <dbReference type="RuleBase" id="RU003682"/>
    </source>
</evidence>
<sequence>MSLDFSSVPVLNFQDALSSETKPKFLSELRHALVDIGFFYLSDPSVTEDTRSQFVRKASGFFNLPSTVKSEVGIINCNNFKGTEFGMLQDQRAIGVSQRFFITALTVEQWPREDVLPNFRPCIESYLEQVQSVSEILTVLVAEALDLAPTVFNAFFTRPSLNSLRISAYPSPHGLDPTRTEFQGVGPHKDSSFLTYLLQGTEHTSLEVQTKSGAWIPVPPLANTLVINIGRMLESLTRGVCVATTHRVNLTREQFIRANHGGHLGKRISAAFFQRFSSNVTQMQLTLDIPEHVLALRKDGESDAETFLQAIFETSYQSAVLFNAITTYPEVGRQWYPDELAHALRKQAGDQVLGGAKLQIPASI</sequence>
<keyword evidence="3 4" id="KW-0408">Iron</keyword>
<dbReference type="eggNOG" id="KOG0143">
    <property type="taxonomic scope" value="Eukaryota"/>
</dbReference>
<dbReference type="GO" id="GO:0016491">
    <property type="term" value="F:oxidoreductase activity"/>
    <property type="evidence" value="ECO:0007669"/>
    <property type="project" value="UniProtKB-KW"/>
</dbReference>
<dbReference type="InterPro" id="IPR027443">
    <property type="entry name" value="IPNS-like_sf"/>
</dbReference>
<dbReference type="Pfam" id="PF14226">
    <property type="entry name" value="DIOX_N"/>
    <property type="match status" value="1"/>
</dbReference>
<dbReference type="PANTHER" id="PTHR47991">
    <property type="entry name" value="OXOGLUTARATE/IRON-DEPENDENT DIOXYGENASE"/>
    <property type="match status" value="1"/>
</dbReference>
<dbReference type="EMBL" id="KB644410">
    <property type="protein sequence ID" value="EPS28001.1"/>
    <property type="molecule type" value="Genomic_DNA"/>
</dbReference>